<dbReference type="InterPro" id="IPR003593">
    <property type="entry name" value="AAA+_ATPase"/>
</dbReference>
<evidence type="ECO:0000256" key="4">
    <source>
        <dbReference type="ARBA" id="ARBA00023032"/>
    </source>
</evidence>
<keyword evidence="3" id="KW-0067">ATP-binding</keyword>
<feature type="compositionally biased region" description="Polar residues" evidence="5">
    <location>
        <begin position="1"/>
        <end position="17"/>
    </location>
</feature>
<evidence type="ECO:0000259" key="6">
    <source>
        <dbReference type="PROSITE" id="PS50893"/>
    </source>
</evidence>
<evidence type="ECO:0000256" key="5">
    <source>
        <dbReference type="SAM" id="MobiDB-lite"/>
    </source>
</evidence>
<keyword evidence="4" id="KW-0764">Sulfate transport</keyword>
<dbReference type="PROSITE" id="PS00211">
    <property type="entry name" value="ABC_TRANSPORTER_1"/>
    <property type="match status" value="1"/>
</dbReference>
<dbReference type="InterPro" id="IPR027417">
    <property type="entry name" value="P-loop_NTPase"/>
</dbReference>
<dbReference type="Proteomes" id="UP001465755">
    <property type="component" value="Unassembled WGS sequence"/>
</dbReference>
<feature type="compositionally biased region" description="Polar residues" evidence="5">
    <location>
        <begin position="49"/>
        <end position="59"/>
    </location>
</feature>
<reference evidence="7 8" key="1">
    <citation type="journal article" date="2024" name="Nat. Commun.">
        <title>Phylogenomics reveals the evolutionary origins of lichenization in chlorophyte algae.</title>
        <authorList>
            <person name="Puginier C."/>
            <person name="Libourel C."/>
            <person name="Otte J."/>
            <person name="Skaloud P."/>
            <person name="Haon M."/>
            <person name="Grisel S."/>
            <person name="Petersen M."/>
            <person name="Berrin J.G."/>
            <person name="Delaux P.M."/>
            <person name="Dal Grande F."/>
            <person name="Keller J."/>
        </authorList>
    </citation>
    <scope>NUCLEOTIDE SEQUENCE [LARGE SCALE GENOMIC DNA]</scope>
    <source>
        <strain evidence="7 8">SAG 2036</strain>
    </source>
</reference>
<dbReference type="SUPFAM" id="SSF52540">
    <property type="entry name" value="P-loop containing nucleoside triphosphate hydrolases"/>
    <property type="match status" value="1"/>
</dbReference>
<dbReference type="Pfam" id="PF00005">
    <property type="entry name" value="ABC_tran"/>
    <property type="match status" value="1"/>
</dbReference>
<keyword evidence="2" id="KW-0547">Nucleotide-binding</keyword>
<dbReference type="PROSITE" id="PS50893">
    <property type="entry name" value="ABC_TRANSPORTER_2"/>
    <property type="match status" value="1"/>
</dbReference>
<gene>
    <name evidence="7" type="ORF">WJX73_003657</name>
</gene>
<proteinExistence type="predicted"/>
<dbReference type="FunFam" id="3.40.50.300:FF:000425">
    <property type="entry name" value="Probable ABC transporter, ATP-binding subunit"/>
    <property type="match status" value="1"/>
</dbReference>
<dbReference type="GO" id="GO:0022857">
    <property type="term" value="F:transmembrane transporter activity"/>
    <property type="evidence" value="ECO:0007669"/>
    <property type="project" value="InterPro"/>
</dbReference>
<dbReference type="Gene3D" id="3.40.50.300">
    <property type="entry name" value="P-loop containing nucleotide triphosphate hydrolases"/>
    <property type="match status" value="1"/>
</dbReference>
<protein>
    <recommendedName>
        <fullName evidence="6">ABC transporter domain-containing protein</fullName>
    </recommendedName>
</protein>
<dbReference type="GO" id="GO:0043190">
    <property type="term" value="C:ATP-binding cassette (ABC) transporter complex"/>
    <property type="evidence" value="ECO:0007669"/>
    <property type="project" value="InterPro"/>
</dbReference>
<dbReference type="InterPro" id="IPR017871">
    <property type="entry name" value="ABC_transporter-like_CS"/>
</dbReference>
<dbReference type="Pfam" id="PF08402">
    <property type="entry name" value="TOBE_2"/>
    <property type="match status" value="1"/>
</dbReference>
<dbReference type="PANTHER" id="PTHR42781">
    <property type="entry name" value="SPERMIDINE/PUTRESCINE IMPORT ATP-BINDING PROTEIN POTA"/>
    <property type="match status" value="1"/>
</dbReference>
<dbReference type="InterPro" id="IPR008995">
    <property type="entry name" value="Mo/tungstate-bd_C_term_dom"/>
</dbReference>
<dbReference type="SUPFAM" id="SSF50331">
    <property type="entry name" value="MOP-like"/>
    <property type="match status" value="1"/>
</dbReference>
<dbReference type="InterPro" id="IPR013611">
    <property type="entry name" value="Transp-assoc_OB_typ2"/>
</dbReference>
<evidence type="ECO:0000256" key="1">
    <source>
        <dbReference type="ARBA" id="ARBA00022448"/>
    </source>
</evidence>
<dbReference type="InterPro" id="IPR050093">
    <property type="entry name" value="ABC_SmlMolc_Importer"/>
</dbReference>
<dbReference type="GO" id="GO:0005524">
    <property type="term" value="F:ATP binding"/>
    <property type="evidence" value="ECO:0007669"/>
    <property type="project" value="UniProtKB-KW"/>
</dbReference>
<sequence length="456" mass="50480">MLLTSHALNRQQPQSACHTGLQEGAAATLRASRHQQQARSSGRAVCRTAGQSAAEPQTASREDLLSNVDEAEQAHSNGVGALRHDHHYSNGALPTEPRDVGHGVRVRMQDLHKEFTTRQGTSVVVSGITTEFPPGQTVALLGPSGSGKTTLLRMIAGLEATTSGRILFDDVDATAMTVQERRVGFVFQSYALFKHMTLAENISFGPRMRGFDIDIDARVNELLELVELPGRGNAYPQQLSGGQRQRIALARALAVNPRLLLLDEPFGALDPQVRRSLRKGVKDIIARVGVTSIVVTHDQEEAFDIADRVVIFNRGKVVQEGTPEEVQNHPNSPFALYFTDVDVNRLPSTCQFMKRMGLQRQGKPFVLFRPRNVRMCDCAPQDAGARGFVPATIRDLVDLGPQQRVFLRFDDREEIEMLLVGWAAERPSQLELQQRVYVRVDPSDCMPYFPDEIASQ</sequence>
<dbReference type="AlphaFoldDB" id="A0AAW1Q2F8"/>
<dbReference type="InterPro" id="IPR003439">
    <property type="entry name" value="ABC_transporter-like_ATP-bd"/>
</dbReference>
<dbReference type="EMBL" id="JALJOQ010000001">
    <property type="protein sequence ID" value="KAK9814972.1"/>
    <property type="molecule type" value="Genomic_DNA"/>
</dbReference>
<evidence type="ECO:0000256" key="2">
    <source>
        <dbReference type="ARBA" id="ARBA00022741"/>
    </source>
</evidence>
<feature type="domain" description="ABC transporter" evidence="6">
    <location>
        <begin position="106"/>
        <end position="339"/>
    </location>
</feature>
<keyword evidence="1" id="KW-0813">Transport</keyword>
<name>A0AAW1Q2F8_9CHLO</name>
<feature type="region of interest" description="Disordered" evidence="5">
    <location>
        <begin position="33"/>
        <end position="62"/>
    </location>
</feature>
<accession>A0AAW1Q2F8</accession>
<dbReference type="PANTHER" id="PTHR42781:SF4">
    <property type="entry name" value="SPERMIDINE_PUTRESCINE IMPORT ATP-BINDING PROTEIN POTA"/>
    <property type="match status" value="1"/>
</dbReference>
<evidence type="ECO:0000313" key="8">
    <source>
        <dbReference type="Proteomes" id="UP001465755"/>
    </source>
</evidence>
<dbReference type="GO" id="GO:0016887">
    <property type="term" value="F:ATP hydrolysis activity"/>
    <property type="evidence" value="ECO:0007669"/>
    <property type="project" value="InterPro"/>
</dbReference>
<evidence type="ECO:0000256" key="3">
    <source>
        <dbReference type="ARBA" id="ARBA00022840"/>
    </source>
</evidence>
<dbReference type="SMART" id="SM00382">
    <property type="entry name" value="AAA"/>
    <property type="match status" value="1"/>
</dbReference>
<comment type="caution">
    <text evidence="7">The sequence shown here is derived from an EMBL/GenBank/DDBJ whole genome shotgun (WGS) entry which is preliminary data.</text>
</comment>
<feature type="region of interest" description="Disordered" evidence="5">
    <location>
        <begin position="1"/>
        <end position="21"/>
    </location>
</feature>
<keyword evidence="8" id="KW-1185">Reference proteome</keyword>
<organism evidence="7 8">
    <name type="scientific">Symbiochloris irregularis</name>
    <dbReference type="NCBI Taxonomy" id="706552"/>
    <lineage>
        <taxon>Eukaryota</taxon>
        <taxon>Viridiplantae</taxon>
        <taxon>Chlorophyta</taxon>
        <taxon>core chlorophytes</taxon>
        <taxon>Trebouxiophyceae</taxon>
        <taxon>Trebouxiales</taxon>
        <taxon>Trebouxiaceae</taxon>
        <taxon>Symbiochloris</taxon>
    </lineage>
</organism>
<evidence type="ECO:0000313" key="7">
    <source>
        <dbReference type="EMBL" id="KAK9814972.1"/>
    </source>
</evidence>